<dbReference type="EMBL" id="JBHRTP010000054">
    <property type="protein sequence ID" value="MFC3109762.1"/>
    <property type="molecule type" value="Genomic_DNA"/>
</dbReference>
<evidence type="ECO:0000313" key="1">
    <source>
        <dbReference type="EMBL" id="MFC3109762.1"/>
    </source>
</evidence>
<reference evidence="2" key="1">
    <citation type="journal article" date="2019" name="Int. J. Syst. Evol. Microbiol.">
        <title>The Global Catalogue of Microorganisms (GCM) 10K type strain sequencing project: providing services to taxonomists for standard genome sequencing and annotation.</title>
        <authorList>
            <consortium name="The Broad Institute Genomics Platform"/>
            <consortium name="The Broad Institute Genome Sequencing Center for Infectious Disease"/>
            <person name="Wu L."/>
            <person name="Ma J."/>
        </authorList>
    </citation>
    <scope>NUCLEOTIDE SEQUENCE [LARGE SCALE GENOMIC DNA]</scope>
    <source>
        <strain evidence="2">KCTC 42986</strain>
    </source>
</reference>
<proteinExistence type="predicted"/>
<dbReference type="Proteomes" id="UP001595530">
    <property type="component" value="Unassembled WGS sequence"/>
</dbReference>
<gene>
    <name evidence="1" type="ORF">ACFOFO_17625</name>
</gene>
<protein>
    <submittedName>
        <fullName evidence="1">Uncharacterized protein</fullName>
    </submittedName>
</protein>
<accession>A0ABV7F4C9</accession>
<keyword evidence="2" id="KW-1185">Reference proteome</keyword>
<comment type="caution">
    <text evidence="1">The sequence shown here is derived from an EMBL/GenBank/DDBJ whole genome shotgun (WGS) entry which is preliminary data.</text>
</comment>
<dbReference type="RefSeq" id="WP_390332188.1">
    <property type="nucleotide sequence ID" value="NZ_JBHRTP010000054.1"/>
</dbReference>
<organism evidence="1 2">
    <name type="scientific">Undibacterium arcticum</name>
    <dbReference type="NCBI Taxonomy" id="1762892"/>
    <lineage>
        <taxon>Bacteria</taxon>
        <taxon>Pseudomonadati</taxon>
        <taxon>Pseudomonadota</taxon>
        <taxon>Betaproteobacteria</taxon>
        <taxon>Burkholderiales</taxon>
        <taxon>Oxalobacteraceae</taxon>
        <taxon>Undibacterium</taxon>
    </lineage>
</organism>
<name>A0ABV7F4C9_9BURK</name>
<evidence type="ECO:0000313" key="2">
    <source>
        <dbReference type="Proteomes" id="UP001595530"/>
    </source>
</evidence>
<sequence>MGAIVGIFSLGIANYGMNSLYEDRWVAVGKLDHIGLLLNVNQLIISKTIAGNLDEVGPKKDEVDANIQKPNK</sequence>